<dbReference type="AlphaFoldDB" id="A0A225DL78"/>
<keyword evidence="3" id="KW-1185">Reference proteome</keyword>
<dbReference type="EMBL" id="NIDE01000005">
    <property type="protein sequence ID" value="OWK42201.1"/>
    <property type="molecule type" value="Genomic_DNA"/>
</dbReference>
<comment type="caution">
    <text evidence="2">The sequence shown here is derived from an EMBL/GenBank/DDBJ whole genome shotgun (WGS) entry which is preliminary data.</text>
</comment>
<protein>
    <submittedName>
        <fullName evidence="2">Phage protein</fullName>
    </submittedName>
</protein>
<feature type="domain" description="Dit-like phage tail protein N-terminal" evidence="1">
    <location>
        <begin position="48"/>
        <end position="145"/>
    </location>
</feature>
<dbReference type="RefSeq" id="WP_088255403.1">
    <property type="nucleotide sequence ID" value="NZ_NIDE01000005.1"/>
</dbReference>
<proteinExistence type="predicted"/>
<accession>A0A225DL78</accession>
<evidence type="ECO:0000313" key="3">
    <source>
        <dbReference type="Proteomes" id="UP000214646"/>
    </source>
</evidence>
<evidence type="ECO:0000259" key="1">
    <source>
        <dbReference type="Pfam" id="PF21821"/>
    </source>
</evidence>
<dbReference type="Proteomes" id="UP000214646">
    <property type="component" value="Unassembled WGS sequence"/>
</dbReference>
<dbReference type="InterPro" id="IPR048494">
    <property type="entry name" value="Dit-like_N"/>
</dbReference>
<sequence length="200" mass="21207">MAINTTSLLSDVAFGLDLLSLVGSNVDIVGIYNDTAQVYVQARPLKASVRETSKVMEHPVETGVVLSDHHIINPVEIDLPLMVASVYYAAIYQQIKTDFLAATLLSVKTPVNVYGSMIVADMPHEESPEHFSSVIIGLRLKQVLFEVPGSTQPLPANYSPAAAANENTVQSGLQSAAALGTRVLAGATSLASYAALVGKR</sequence>
<dbReference type="OrthoDB" id="6635415at2"/>
<evidence type="ECO:0000313" key="2">
    <source>
        <dbReference type="EMBL" id="OWK42201.1"/>
    </source>
</evidence>
<name>A0A225DL78_9BACT</name>
<reference evidence="3" key="1">
    <citation type="submission" date="2017-06" db="EMBL/GenBank/DDBJ databases">
        <title>Genome analysis of Fimbriiglobus ruber SP5, the first member of the order Planctomycetales with confirmed chitinolytic capability.</title>
        <authorList>
            <person name="Ravin N.V."/>
            <person name="Rakitin A.L."/>
            <person name="Ivanova A.A."/>
            <person name="Beletsky A.V."/>
            <person name="Kulichevskaya I.S."/>
            <person name="Mardanov A.V."/>
            <person name="Dedysh S.N."/>
        </authorList>
    </citation>
    <scope>NUCLEOTIDE SEQUENCE [LARGE SCALE GENOMIC DNA]</scope>
    <source>
        <strain evidence="3">SP5</strain>
    </source>
</reference>
<organism evidence="2 3">
    <name type="scientific">Fimbriiglobus ruber</name>
    <dbReference type="NCBI Taxonomy" id="1908690"/>
    <lineage>
        <taxon>Bacteria</taxon>
        <taxon>Pseudomonadati</taxon>
        <taxon>Planctomycetota</taxon>
        <taxon>Planctomycetia</taxon>
        <taxon>Gemmatales</taxon>
        <taxon>Gemmataceae</taxon>
        <taxon>Fimbriiglobus</taxon>
    </lineage>
</organism>
<gene>
    <name evidence="2" type="ORF">FRUB_04279</name>
</gene>
<dbReference type="Pfam" id="PF21821">
    <property type="entry name" value="Dit_like"/>
    <property type="match status" value="1"/>
</dbReference>